<name>A0AC60PGQ9_IXOPE</name>
<dbReference type="Proteomes" id="UP000805193">
    <property type="component" value="Unassembled WGS sequence"/>
</dbReference>
<keyword evidence="2" id="KW-1185">Reference proteome</keyword>
<reference evidence="1 2" key="1">
    <citation type="journal article" date="2020" name="Cell">
        <title>Large-Scale Comparative Analyses of Tick Genomes Elucidate Their Genetic Diversity and Vector Capacities.</title>
        <authorList>
            <consortium name="Tick Genome and Microbiome Consortium (TIGMIC)"/>
            <person name="Jia N."/>
            <person name="Wang J."/>
            <person name="Shi W."/>
            <person name="Du L."/>
            <person name="Sun Y."/>
            <person name="Zhan W."/>
            <person name="Jiang J.F."/>
            <person name="Wang Q."/>
            <person name="Zhang B."/>
            <person name="Ji P."/>
            <person name="Bell-Sakyi L."/>
            <person name="Cui X.M."/>
            <person name="Yuan T.T."/>
            <person name="Jiang B.G."/>
            <person name="Yang W.F."/>
            <person name="Lam T.T."/>
            <person name="Chang Q.C."/>
            <person name="Ding S.J."/>
            <person name="Wang X.J."/>
            <person name="Zhu J.G."/>
            <person name="Ruan X.D."/>
            <person name="Zhao L."/>
            <person name="Wei J.T."/>
            <person name="Ye R.Z."/>
            <person name="Que T.C."/>
            <person name="Du C.H."/>
            <person name="Zhou Y.H."/>
            <person name="Cheng J.X."/>
            <person name="Dai P.F."/>
            <person name="Guo W.B."/>
            <person name="Han X.H."/>
            <person name="Huang E.J."/>
            <person name="Li L.F."/>
            <person name="Wei W."/>
            <person name="Gao Y.C."/>
            <person name="Liu J.Z."/>
            <person name="Shao H.Z."/>
            <person name="Wang X."/>
            <person name="Wang C.C."/>
            <person name="Yang T.C."/>
            <person name="Huo Q.B."/>
            <person name="Li W."/>
            <person name="Chen H.Y."/>
            <person name="Chen S.E."/>
            <person name="Zhou L.G."/>
            <person name="Ni X.B."/>
            <person name="Tian J.H."/>
            <person name="Sheng Y."/>
            <person name="Liu T."/>
            <person name="Pan Y.S."/>
            <person name="Xia L.Y."/>
            <person name="Li J."/>
            <person name="Zhao F."/>
            <person name="Cao W.C."/>
        </authorList>
    </citation>
    <scope>NUCLEOTIDE SEQUENCE [LARGE SCALE GENOMIC DNA]</scope>
    <source>
        <strain evidence="1">Iper-2018</strain>
    </source>
</reference>
<organism evidence="1 2">
    <name type="scientific">Ixodes persulcatus</name>
    <name type="common">Taiga tick</name>
    <dbReference type="NCBI Taxonomy" id="34615"/>
    <lineage>
        <taxon>Eukaryota</taxon>
        <taxon>Metazoa</taxon>
        <taxon>Ecdysozoa</taxon>
        <taxon>Arthropoda</taxon>
        <taxon>Chelicerata</taxon>
        <taxon>Arachnida</taxon>
        <taxon>Acari</taxon>
        <taxon>Parasitiformes</taxon>
        <taxon>Ixodida</taxon>
        <taxon>Ixodoidea</taxon>
        <taxon>Ixodidae</taxon>
        <taxon>Ixodinae</taxon>
        <taxon>Ixodes</taxon>
    </lineage>
</organism>
<gene>
    <name evidence="1" type="ORF">HPB47_004274</name>
</gene>
<comment type="caution">
    <text evidence="1">The sequence shown here is derived from an EMBL/GenBank/DDBJ whole genome shotgun (WGS) entry which is preliminary data.</text>
</comment>
<sequence length="183" mass="20922">MGVGLSCGAIESSSPRFPEKWLFDALCYQILALQTCDRALYDSVVVLPGFVDEEKESAVSTQLPRPPRLTPSSAQRNYADTVRLLYSARDAKIREPRLSPTLSQELEDVRSANEHFLRIRTTARCRVPRTRVVHVKEFYSDPSKEYLPRCTVLHRCGDDSGCCDNEQYECVPRTMQEVTLHFY</sequence>
<dbReference type="EMBL" id="JABSTQ010010649">
    <property type="protein sequence ID" value="KAG0419218.1"/>
    <property type="molecule type" value="Genomic_DNA"/>
</dbReference>
<protein>
    <submittedName>
        <fullName evidence="1">Uncharacterized protein</fullName>
    </submittedName>
</protein>
<proteinExistence type="predicted"/>
<feature type="non-terminal residue" evidence="1">
    <location>
        <position position="183"/>
    </location>
</feature>
<accession>A0AC60PGQ9</accession>
<evidence type="ECO:0000313" key="2">
    <source>
        <dbReference type="Proteomes" id="UP000805193"/>
    </source>
</evidence>
<evidence type="ECO:0000313" key="1">
    <source>
        <dbReference type="EMBL" id="KAG0419218.1"/>
    </source>
</evidence>